<feature type="compositionally biased region" description="Basic and acidic residues" evidence="1">
    <location>
        <begin position="456"/>
        <end position="467"/>
    </location>
</feature>
<dbReference type="InterPro" id="IPR046347">
    <property type="entry name" value="bZIP_sf"/>
</dbReference>
<dbReference type="AlphaFoldDB" id="A0A167IGU2"/>
<feature type="domain" description="BZIP" evidence="2">
    <location>
        <begin position="436"/>
        <end position="498"/>
    </location>
</feature>
<gene>
    <name evidence="3" type="ORF">CALVIDRAFT_529957</name>
</gene>
<dbReference type="CDD" id="cd12193">
    <property type="entry name" value="bZIP_GCN4"/>
    <property type="match status" value="1"/>
</dbReference>
<protein>
    <recommendedName>
        <fullName evidence="2">BZIP domain-containing protein</fullName>
    </recommendedName>
</protein>
<dbReference type="Proteomes" id="UP000076738">
    <property type="component" value="Unassembled WGS sequence"/>
</dbReference>
<name>A0A167IGU2_CALVF</name>
<reference evidence="3 4" key="1">
    <citation type="journal article" date="2016" name="Mol. Biol. Evol.">
        <title>Comparative Genomics of Early-Diverging Mushroom-Forming Fungi Provides Insights into the Origins of Lignocellulose Decay Capabilities.</title>
        <authorList>
            <person name="Nagy L.G."/>
            <person name="Riley R."/>
            <person name="Tritt A."/>
            <person name="Adam C."/>
            <person name="Daum C."/>
            <person name="Floudas D."/>
            <person name="Sun H."/>
            <person name="Yadav J.S."/>
            <person name="Pangilinan J."/>
            <person name="Larsson K.H."/>
            <person name="Matsuura K."/>
            <person name="Barry K."/>
            <person name="Labutti K."/>
            <person name="Kuo R."/>
            <person name="Ohm R.A."/>
            <person name="Bhattacharya S.S."/>
            <person name="Shirouzu T."/>
            <person name="Yoshinaga Y."/>
            <person name="Martin F.M."/>
            <person name="Grigoriev I.V."/>
            <person name="Hibbett D.S."/>
        </authorList>
    </citation>
    <scope>NUCLEOTIDE SEQUENCE [LARGE SCALE GENOMIC DNA]</scope>
    <source>
        <strain evidence="3 4">TUFC12733</strain>
    </source>
</reference>
<dbReference type="PROSITE" id="PS50217">
    <property type="entry name" value="BZIP"/>
    <property type="match status" value="1"/>
</dbReference>
<accession>A0A167IGU2</accession>
<dbReference type="STRING" id="1330018.A0A167IGU2"/>
<dbReference type="OrthoDB" id="2257100at2759"/>
<keyword evidence="4" id="KW-1185">Reference proteome</keyword>
<feature type="region of interest" description="Disordered" evidence="1">
    <location>
        <begin position="445"/>
        <end position="467"/>
    </location>
</feature>
<feature type="region of interest" description="Disordered" evidence="1">
    <location>
        <begin position="1"/>
        <end position="73"/>
    </location>
</feature>
<evidence type="ECO:0000313" key="3">
    <source>
        <dbReference type="EMBL" id="KZO92633.1"/>
    </source>
</evidence>
<evidence type="ECO:0000256" key="1">
    <source>
        <dbReference type="SAM" id="MobiDB-lite"/>
    </source>
</evidence>
<feature type="compositionally biased region" description="Basic and acidic residues" evidence="1">
    <location>
        <begin position="12"/>
        <end position="29"/>
    </location>
</feature>
<evidence type="ECO:0000259" key="2">
    <source>
        <dbReference type="PROSITE" id="PS50217"/>
    </source>
</evidence>
<dbReference type="GO" id="GO:0003700">
    <property type="term" value="F:DNA-binding transcription factor activity"/>
    <property type="evidence" value="ECO:0007669"/>
    <property type="project" value="InterPro"/>
</dbReference>
<dbReference type="SUPFAM" id="SSF57959">
    <property type="entry name" value="Leucine zipper domain"/>
    <property type="match status" value="1"/>
</dbReference>
<feature type="region of interest" description="Disordered" evidence="1">
    <location>
        <begin position="343"/>
        <end position="371"/>
    </location>
</feature>
<feature type="compositionally biased region" description="Pro residues" evidence="1">
    <location>
        <begin position="44"/>
        <end position="55"/>
    </location>
</feature>
<sequence>MPWNGPGDNNVDESRERACELYFEGPEKETEGEDPEYSTKPNHPSRPPISRPPSPSAIQPYSDDTNSNTYQDVYHPSCLSAPAFPSGVYSQNDYSNPIGLSISTPNHATINNYSNGLAHPLYNQIPIQHGFPQPPVPTYPVYQQQHQVQPASLQDLSTSYSELLTIPHNNMPVAPTMDFSDDLSALLASFTEHNRSSDELRFEDLVNDGVFSTDASEAAIDAAKTAHLLSFAQTHTSTVFSTEPDLSPSSPLSSGSTTYVDAYGFPPLRSVEELETSSAINPAQLFTTAQTSAAAKADDPFDPELSAVLDALLLNFTPEAQPHAELTAATPASVLPPALPELASTAGSRSVTPSVRPTKPLPKQKEKAPPKVRELLPLDAPVQSRSYIAPSKTSRKVLPQAFVNRLSEEKLAGVKRALAGDDVVDEEAEELARFVRPKIMTKREQNTMAARRSRQRKMEEKADLEAERDGFKRRVEELERLLRESEAENKALRECLHK</sequence>
<dbReference type="EMBL" id="KV417308">
    <property type="protein sequence ID" value="KZO92633.1"/>
    <property type="molecule type" value="Genomic_DNA"/>
</dbReference>
<dbReference type="InterPro" id="IPR004827">
    <property type="entry name" value="bZIP"/>
</dbReference>
<organism evidence="3 4">
    <name type="scientific">Calocera viscosa (strain TUFC12733)</name>
    <dbReference type="NCBI Taxonomy" id="1330018"/>
    <lineage>
        <taxon>Eukaryota</taxon>
        <taxon>Fungi</taxon>
        <taxon>Dikarya</taxon>
        <taxon>Basidiomycota</taxon>
        <taxon>Agaricomycotina</taxon>
        <taxon>Dacrymycetes</taxon>
        <taxon>Dacrymycetales</taxon>
        <taxon>Dacrymycetaceae</taxon>
        <taxon>Calocera</taxon>
    </lineage>
</organism>
<feature type="compositionally biased region" description="Polar residues" evidence="1">
    <location>
        <begin position="345"/>
        <end position="355"/>
    </location>
</feature>
<dbReference type="PROSITE" id="PS00036">
    <property type="entry name" value="BZIP_BASIC"/>
    <property type="match status" value="1"/>
</dbReference>
<feature type="compositionally biased region" description="Polar residues" evidence="1">
    <location>
        <begin position="57"/>
        <end position="71"/>
    </location>
</feature>
<evidence type="ECO:0000313" key="4">
    <source>
        <dbReference type="Proteomes" id="UP000076738"/>
    </source>
</evidence>
<proteinExistence type="predicted"/>